<organism evidence="2 3">
    <name type="scientific">Haemonchus contortus</name>
    <name type="common">Barber pole worm</name>
    <dbReference type="NCBI Taxonomy" id="6289"/>
    <lineage>
        <taxon>Eukaryota</taxon>
        <taxon>Metazoa</taxon>
        <taxon>Ecdysozoa</taxon>
        <taxon>Nematoda</taxon>
        <taxon>Chromadorea</taxon>
        <taxon>Rhabditida</taxon>
        <taxon>Rhabditina</taxon>
        <taxon>Rhabditomorpha</taxon>
        <taxon>Strongyloidea</taxon>
        <taxon>Trichostrongylidae</taxon>
        <taxon>Haemonchus</taxon>
    </lineage>
</organism>
<evidence type="ECO:0000313" key="2">
    <source>
        <dbReference type="Proteomes" id="UP000025227"/>
    </source>
</evidence>
<dbReference type="PANTHER" id="PTHR45786">
    <property type="entry name" value="DNA BINDING PROTEIN-LIKE"/>
    <property type="match status" value="1"/>
</dbReference>
<dbReference type="OrthoDB" id="10039910at2759"/>
<dbReference type="Proteomes" id="UP000025227">
    <property type="component" value="Unplaced"/>
</dbReference>
<sequence>METAMAAQENRAPANIRMVFEESPLRGLERRLYDLPTANVVAVVYVGEDDVPASRSLAVHLRSATEEQFRNISDIDKTCDPLTYPLLFPTGEGGWEPGLRNREGTRITQKEYYAYLFSIRNSFNPILHAGKLCQQFAVDAYVKIEQNRLNFRRRNQLILRRDTFRGLQDYLAEADGS</sequence>
<proteinExistence type="predicted"/>
<name>A0A7I5E5B5_HAECO</name>
<dbReference type="OMA" id="QRSTHEE"/>
<dbReference type="PANTHER" id="PTHR45786:SF74">
    <property type="entry name" value="ATP-DEPENDENT DNA HELICASE"/>
    <property type="match status" value="1"/>
</dbReference>
<evidence type="ECO:0000313" key="3">
    <source>
        <dbReference type="WBParaSite" id="HCON_00007090-00001"/>
    </source>
</evidence>
<dbReference type="AlphaFoldDB" id="A0A7I5E5B5"/>
<evidence type="ECO:0000259" key="1">
    <source>
        <dbReference type="Pfam" id="PF14214"/>
    </source>
</evidence>
<accession>A0A7I5E5B5</accession>
<dbReference type="InterPro" id="IPR025476">
    <property type="entry name" value="Helitron_helicase-like"/>
</dbReference>
<feature type="domain" description="Helitron helicase-like" evidence="1">
    <location>
        <begin position="112"/>
        <end position="174"/>
    </location>
</feature>
<dbReference type="Pfam" id="PF14214">
    <property type="entry name" value="Helitron_like_N"/>
    <property type="match status" value="1"/>
</dbReference>
<dbReference type="WBParaSite" id="HCON_00007090-00001">
    <property type="protein sequence ID" value="HCON_00007090-00001"/>
    <property type="gene ID" value="HCON_00007090"/>
</dbReference>
<reference evidence="3" key="1">
    <citation type="submission" date="2020-12" db="UniProtKB">
        <authorList>
            <consortium name="WormBaseParasite"/>
        </authorList>
    </citation>
    <scope>IDENTIFICATION</scope>
    <source>
        <strain evidence="3">MHco3</strain>
    </source>
</reference>
<keyword evidence="2" id="KW-1185">Reference proteome</keyword>
<protein>
    <submittedName>
        <fullName evidence="3">Helitron_like_N domain-containing protein</fullName>
    </submittedName>
</protein>